<dbReference type="SMART" id="SM00060">
    <property type="entry name" value="FN3"/>
    <property type="match status" value="1"/>
</dbReference>
<keyword evidence="6" id="KW-1015">Disulfide bond</keyword>
<dbReference type="SUPFAM" id="SSF49265">
    <property type="entry name" value="Fibronectin type III"/>
    <property type="match status" value="1"/>
</dbReference>
<dbReference type="RefSeq" id="XP_006813896.1">
    <property type="nucleotide sequence ID" value="XM_006813833.1"/>
</dbReference>
<dbReference type="PROSITE" id="PS50853">
    <property type="entry name" value="FN3"/>
    <property type="match status" value="1"/>
</dbReference>
<dbReference type="Pfam" id="PF13927">
    <property type="entry name" value="Ig_3"/>
    <property type="match status" value="1"/>
</dbReference>
<dbReference type="InterPro" id="IPR013162">
    <property type="entry name" value="CD80_C2-set"/>
</dbReference>
<feature type="domain" description="Protein kinase" evidence="9">
    <location>
        <begin position="360"/>
        <end position="625"/>
    </location>
</feature>
<evidence type="ECO:0000256" key="2">
    <source>
        <dbReference type="ARBA" id="ARBA00006692"/>
    </source>
</evidence>
<comment type="similarity">
    <text evidence="2">Belongs to the protein kinase superfamily. CAMK Ser/Thr protein kinase family.</text>
</comment>
<sequence length="645" mass="73074">MEDDNIVLTCTSCSSNPDAVLEWYHDNQPIKDNLNSIMYTNGEFNGRKTTQNLSLVLSYHHHNNEFFCVAVNDEFDNSVSTSEPVKLNVYYTPIAVNKTRNEQSRANEGETGELRCQINSNPISTLQWFRPNGSVLTNNDKITISNSTHGTLHESIITITKTESDDYGNYTCFAESDFANTTFIVIFKGISSPYPVSGIELSPSHNTINVTWIPGFNGGESQSFYVEYWVSPNGEKQLTEETTSNKLTIDELLPLTEYNIIVVSKNIIGESRSQTQFIITQDDTVMVERRYENVAGDYSEIENKLGPETNADVAYESIEKIGSTNKEVTEKEYAKLSFDKNEVVYMKSGQKTIEFSRDHICIKSIISIGKLYEISKAEAWNIDGVSGHSNVVIKKSSNGDSLVENEIVKEIEILQSIRGHSNILRILGCCIEKAPSFIILDHLNVDLKTFLQSQHKYEAMEASHKDLISFVVDIANGMEYLSSLKIMHRYLTAGHVLISDDKKCKISNFGYASDAIDDVRFFEKTKGNFPYQWMSVETLLNRRFTPKSDVWSFGIVIWEIITQGSMPYNDLTEENVKVMVTNGKVLSKPTHCRAATYQLMKSCWNRHPRDRPTFTKLVKSIRSLFNDSKEPDNSFNVNESPYANI</sequence>
<evidence type="ECO:0000256" key="7">
    <source>
        <dbReference type="ARBA" id="ARBA00023180"/>
    </source>
</evidence>
<dbReference type="PIRSF" id="PIRSF000615">
    <property type="entry name" value="TyrPK_CSF1-R"/>
    <property type="match status" value="1"/>
</dbReference>
<evidence type="ECO:0000256" key="3">
    <source>
        <dbReference type="ARBA" id="ARBA00022692"/>
    </source>
</evidence>
<dbReference type="PRINTS" id="PR00109">
    <property type="entry name" value="TYRKINASE"/>
</dbReference>
<keyword evidence="4" id="KW-1133">Transmembrane helix</keyword>
<dbReference type="Gene3D" id="2.60.40.10">
    <property type="entry name" value="Immunoglobulins"/>
    <property type="match status" value="3"/>
</dbReference>
<dbReference type="InterPro" id="IPR000719">
    <property type="entry name" value="Prot_kinase_dom"/>
</dbReference>
<evidence type="ECO:0000256" key="5">
    <source>
        <dbReference type="ARBA" id="ARBA00023136"/>
    </source>
</evidence>
<keyword evidence="5" id="KW-0472">Membrane</keyword>
<dbReference type="Pfam" id="PF00041">
    <property type="entry name" value="fn3"/>
    <property type="match status" value="1"/>
</dbReference>
<feature type="domain" description="Ig-like" evidence="10">
    <location>
        <begin position="1"/>
        <end position="88"/>
    </location>
</feature>
<dbReference type="InterPro" id="IPR011009">
    <property type="entry name" value="Kinase-like_dom_sf"/>
</dbReference>
<dbReference type="InterPro" id="IPR003599">
    <property type="entry name" value="Ig_sub"/>
</dbReference>
<evidence type="ECO:0000259" key="11">
    <source>
        <dbReference type="PROSITE" id="PS50853"/>
    </source>
</evidence>
<feature type="domain" description="Fibronectin type-III" evidence="11">
    <location>
        <begin position="192"/>
        <end position="283"/>
    </location>
</feature>
<dbReference type="Gene3D" id="3.30.200.20">
    <property type="entry name" value="Phosphorylase Kinase, domain 1"/>
    <property type="match status" value="1"/>
</dbReference>
<dbReference type="Pfam" id="PF07714">
    <property type="entry name" value="PK_Tyr_Ser-Thr"/>
    <property type="match status" value="1"/>
</dbReference>
<dbReference type="Gene3D" id="1.10.510.10">
    <property type="entry name" value="Transferase(Phosphotransferase) domain 1"/>
    <property type="match status" value="1"/>
</dbReference>
<keyword evidence="7" id="KW-0325">Glycoprotein</keyword>
<dbReference type="PANTHER" id="PTHR24416">
    <property type="entry name" value="TYROSINE-PROTEIN KINASE RECEPTOR"/>
    <property type="match status" value="1"/>
</dbReference>
<dbReference type="GeneID" id="102808376"/>
<dbReference type="SMART" id="SM00409">
    <property type="entry name" value="IG"/>
    <property type="match status" value="1"/>
</dbReference>
<evidence type="ECO:0000313" key="12">
    <source>
        <dbReference type="Proteomes" id="UP000694865"/>
    </source>
</evidence>
<dbReference type="InterPro" id="IPR003961">
    <property type="entry name" value="FN3_dom"/>
</dbReference>
<dbReference type="InterPro" id="IPR001245">
    <property type="entry name" value="Ser-Thr/Tyr_kinase_cat_dom"/>
</dbReference>
<keyword evidence="8" id="KW-0393">Immunoglobulin domain</keyword>
<evidence type="ECO:0000259" key="10">
    <source>
        <dbReference type="PROSITE" id="PS50835"/>
    </source>
</evidence>
<dbReference type="SUPFAM" id="SSF56112">
    <property type="entry name" value="Protein kinase-like (PK-like)"/>
    <property type="match status" value="1"/>
</dbReference>
<dbReference type="InterPro" id="IPR003598">
    <property type="entry name" value="Ig_sub2"/>
</dbReference>
<dbReference type="InterPro" id="IPR036116">
    <property type="entry name" value="FN3_sf"/>
</dbReference>
<dbReference type="Proteomes" id="UP000694865">
    <property type="component" value="Unplaced"/>
</dbReference>
<name>A0ABM0M1K5_SACKO</name>
<proteinExistence type="inferred from homology"/>
<dbReference type="CDD" id="cd00063">
    <property type="entry name" value="FN3"/>
    <property type="match status" value="1"/>
</dbReference>
<dbReference type="Pfam" id="PF08205">
    <property type="entry name" value="C2-set_2"/>
    <property type="match status" value="1"/>
</dbReference>
<dbReference type="PROSITE" id="PS50835">
    <property type="entry name" value="IG_LIKE"/>
    <property type="match status" value="2"/>
</dbReference>
<protein>
    <submittedName>
        <fullName evidence="13">Fibroblast growth factor receptor 3-like</fullName>
    </submittedName>
</protein>
<evidence type="ECO:0000259" key="9">
    <source>
        <dbReference type="PROSITE" id="PS50011"/>
    </source>
</evidence>
<evidence type="ECO:0000256" key="8">
    <source>
        <dbReference type="ARBA" id="ARBA00023319"/>
    </source>
</evidence>
<evidence type="ECO:0000256" key="1">
    <source>
        <dbReference type="ARBA" id="ARBA00004167"/>
    </source>
</evidence>
<feature type="domain" description="Ig-like" evidence="10">
    <location>
        <begin position="93"/>
        <end position="182"/>
    </location>
</feature>
<dbReference type="SUPFAM" id="SSF48726">
    <property type="entry name" value="Immunoglobulin"/>
    <property type="match status" value="2"/>
</dbReference>
<reference evidence="13" key="1">
    <citation type="submission" date="2025-08" db="UniProtKB">
        <authorList>
            <consortium name="RefSeq"/>
        </authorList>
    </citation>
    <scope>IDENTIFICATION</scope>
    <source>
        <tissue evidence="13">Testes</tissue>
    </source>
</reference>
<evidence type="ECO:0000313" key="13">
    <source>
        <dbReference type="RefSeq" id="XP_006813896.1"/>
    </source>
</evidence>
<comment type="subcellular location">
    <subcellularLocation>
        <location evidence="1">Membrane</location>
        <topology evidence="1">Single-pass membrane protein</topology>
    </subcellularLocation>
</comment>
<dbReference type="CDD" id="cd00192">
    <property type="entry name" value="PTKc"/>
    <property type="match status" value="1"/>
</dbReference>
<evidence type="ECO:0000256" key="6">
    <source>
        <dbReference type="ARBA" id="ARBA00023157"/>
    </source>
</evidence>
<accession>A0ABM0M1K5</accession>
<dbReference type="PANTHER" id="PTHR24416:SF621">
    <property type="entry name" value="TYROSINE KINASE RECEPTOR CAD96CA"/>
    <property type="match status" value="1"/>
</dbReference>
<dbReference type="SMART" id="SM00408">
    <property type="entry name" value="IGc2"/>
    <property type="match status" value="2"/>
</dbReference>
<keyword evidence="3" id="KW-0812">Transmembrane</keyword>
<organism evidence="12 13">
    <name type="scientific">Saccoglossus kowalevskii</name>
    <name type="common">Acorn worm</name>
    <dbReference type="NCBI Taxonomy" id="10224"/>
    <lineage>
        <taxon>Eukaryota</taxon>
        <taxon>Metazoa</taxon>
        <taxon>Hemichordata</taxon>
        <taxon>Enteropneusta</taxon>
        <taxon>Harrimaniidae</taxon>
        <taxon>Saccoglossus</taxon>
    </lineage>
</organism>
<dbReference type="InterPro" id="IPR036179">
    <property type="entry name" value="Ig-like_dom_sf"/>
</dbReference>
<keyword evidence="12" id="KW-1185">Reference proteome</keyword>
<dbReference type="InterPro" id="IPR013783">
    <property type="entry name" value="Ig-like_fold"/>
</dbReference>
<evidence type="ECO:0000256" key="4">
    <source>
        <dbReference type="ARBA" id="ARBA00022989"/>
    </source>
</evidence>
<dbReference type="InterPro" id="IPR007110">
    <property type="entry name" value="Ig-like_dom"/>
</dbReference>
<dbReference type="InterPro" id="IPR050122">
    <property type="entry name" value="RTK"/>
</dbReference>
<gene>
    <name evidence="13" type="primary">LOC102808376</name>
</gene>
<dbReference type="PROSITE" id="PS50011">
    <property type="entry name" value="PROTEIN_KINASE_DOM"/>
    <property type="match status" value="1"/>
</dbReference>